<proteinExistence type="predicted"/>
<evidence type="ECO:0000313" key="1">
    <source>
        <dbReference type="EMBL" id="QEM13491.1"/>
    </source>
</evidence>
<keyword evidence="2" id="KW-1185">Reference proteome</keyword>
<evidence type="ECO:0000313" key="2">
    <source>
        <dbReference type="Proteomes" id="UP000251402"/>
    </source>
</evidence>
<dbReference type="OrthoDB" id="9113831at2"/>
<dbReference type="AlphaFoldDB" id="A0A5C1I9R0"/>
<dbReference type="EMBL" id="CP043450">
    <property type="protein sequence ID" value="QEM13491.1"/>
    <property type="molecule type" value="Genomic_DNA"/>
</dbReference>
<dbReference type="CDD" id="cd22641">
    <property type="entry name" value="C24-like"/>
    <property type="match status" value="1"/>
</dbReference>
<gene>
    <name evidence="1" type="ORF">DEO27_026925</name>
</gene>
<sequence>MNRYDFTQPGGFPFDQGVMKFIQDCIGTAAQTAALAGPLAILSGCDAAGTSVSDGVVVINGEILPFVGGVKQTKVIIQENATTVVFQDNQPRVVKYVRAARFGDDGTTAMLWANFKRNTTEGVLARLDRVEGLLRPFAGVGGMVWWKGTKEAIPTGWREVEGWRGRLPMHYNPDDADFATVGAPGGSKTVTMALENLIEHDHEQYVSITDQTGTLIEDNRLSGGSGRGLWAKIFGRTAKTGSANPAPMKIVNPYITGMWIEPIPGTF</sequence>
<dbReference type="Proteomes" id="UP000251402">
    <property type="component" value="Chromosome"/>
</dbReference>
<reference evidence="1" key="1">
    <citation type="submission" date="2019-08" db="EMBL/GenBank/DDBJ databases">
        <title>Comparative genome analysis confer to the adaptation heavy metal polluted environment.</title>
        <authorList>
            <person name="Li Y."/>
        </authorList>
    </citation>
    <scope>NUCLEOTIDE SEQUENCE [LARGE SCALE GENOMIC DNA]</scope>
    <source>
        <strain evidence="1">P1</strain>
    </source>
</reference>
<dbReference type="RefSeq" id="WP_112574862.1">
    <property type="nucleotide sequence ID" value="NZ_CP043450.1"/>
</dbReference>
<accession>A0A5C1I9R0</accession>
<protein>
    <submittedName>
        <fullName evidence="1">Uncharacterized protein</fullName>
    </submittedName>
</protein>
<organism evidence="1 2">
    <name type="scientific">Mucilaginibacter rubeus</name>
    <dbReference type="NCBI Taxonomy" id="2027860"/>
    <lineage>
        <taxon>Bacteria</taxon>
        <taxon>Pseudomonadati</taxon>
        <taxon>Bacteroidota</taxon>
        <taxon>Sphingobacteriia</taxon>
        <taxon>Sphingobacteriales</taxon>
        <taxon>Sphingobacteriaceae</taxon>
        <taxon>Mucilaginibacter</taxon>
    </lineage>
</organism>
<dbReference type="KEGG" id="mrub:DEO27_026925"/>
<name>A0A5C1I9R0_9SPHI</name>